<evidence type="ECO:0000256" key="3">
    <source>
        <dbReference type="ARBA" id="ARBA00023054"/>
    </source>
</evidence>
<dbReference type="InterPro" id="IPR003593">
    <property type="entry name" value="AAA+_ATPase"/>
</dbReference>
<dbReference type="RefSeq" id="WP_052504924.1">
    <property type="nucleotide sequence ID" value="NZ_LXEY01000021.1"/>
</dbReference>
<dbReference type="InterPro" id="IPR012340">
    <property type="entry name" value="NA-bd_OB-fold"/>
</dbReference>
<feature type="region of interest" description="Disordered" evidence="6">
    <location>
        <begin position="1"/>
        <end position="21"/>
    </location>
</feature>
<dbReference type="SMART" id="SM00382">
    <property type="entry name" value="AAA"/>
    <property type="match status" value="1"/>
</dbReference>
<dbReference type="Gene3D" id="1.10.8.60">
    <property type="match status" value="1"/>
</dbReference>
<name>A0A1B7LX77_9MICC</name>
<gene>
    <name evidence="4" type="primary">arc</name>
    <name evidence="8" type="ORF">A6F49_13375</name>
</gene>
<comment type="subunit">
    <text evidence="4">Homohexamer. Assembles into a hexameric ring structure.</text>
</comment>
<reference evidence="8 9" key="1">
    <citation type="submission" date="2016-04" db="EMBL/GenBank/DDBJ databases">
        <title>First whole genome shotgun sequence of the bacterium Enteractinococcus sp. strain UASWS1574.</title>
        <authorList>
            <person name="Crovadore J."/>
            <person name="Chablais R."/>
            <person name="Lefort F."/>
        </authorList>
    </citation>
    <scope>NUCLEOTIDE SEQUENCE [LARGE SCALE GENOMIC DNA]</scope>
    <source>
        <strain evidence="8 9">UASWS1574</strain>
    </source>
</reference>
<dbReference type="InterPro" id="IPR027417">
    <property type="entry name" value="P-loop_NTPase"/>
</dbReference>
<dbReference type="Pfam" id="PF00004">
    <property type="entry name" value="AAA"/>
    <property type="match status" value="1"/>
</dbReference>
<dbReference type="GO" id="GO:0005524">
    <property type="term" value="F:ATP binding"/>
    <property type="evidence" value="ECO:0007669"/>
    <property type="project" value="UniProtKB-UniRule"/>
</dbReference>
<evidence type="ECO:0000256" key="1">
    <source>
        <dbReference type="ARBA" id="ARBA00022741"/>
    </source>
</evidence>
<proteinExistence type="inferred from homology"/>
<dbReference type="Pfam" id="PF16450">
    <property type="entry name" value="Prot_ATP_ID_OB_C"/>
    <property type="match status" value="1"/>
</dbReference>
<evidence type="ECO:0000256" key="4">
    <source>
        <dbReference type="HAMAP-Rule" id="MF_02112"/>
    </source>
</evidence>
<dbReference type="Proteomes" id="UP000078292">
    <property type="component" value="Unassembled WGS sequence"/>
</dbReference>
<evidence type="ECO:0000313" key="9">
    <source>
        <dbReference type="Proteomes" id="UP000078292"/>
    </source>
</evidence>
<keyword evidence="8" id="KW-0647">Proteasome</keyword>
<dbReference type="InterPro" id="IPR003960">
    <property type="entry name" value="ATPase_AAA_CS"/>
</dbReference>
<dbReference type="SUPFAM" id="SSF52540">
    <property type="entry name" value="P-loop containing nucleoside triphosphate hydrolases"/>
    <property type="match status" value="1"/>
</dbReference>
<comment type="caution">
    <text evidence="8">The sequence shown here is derived from an EMBL/GenBank/DDBJ whole genome shotgun (WGS) entry which is preliminary data.</text>
</comment>
<dbReference type="InterPro" id="IPR003959">
    <property type="entry name" value="ATPase_AAA_core"/>
</dbReference>
<feature type="domain" description="AAA+ ATPase" evidence="7">
    <location>
        <begin position="265"/>
        <end position="414"/>
    </location>
</feature>
<dbReference type="InterPro" id="IPR032501">
    <property type="entry name" value="Prot_ATP_ID_OB_2nd"/>
</dbReference>
<protein>
    <recommendedName>
        <fullName evidence="4">AAA ATPase forming ring-shaped complexes</fullName>
        <shortName evidence="4">ARC</shortName>
    </recommendedName>
</protein>
<keyword evidence="1 4" id="KW-0547">Nucleotide-binding</keyword>
<comment type="similarity">
    <text evidence="4 5">Belongs to the AAA ATPase family.</text>
</comment>
<evidence type="ECO:0000259" key="7">
    <source>
        <dbReference type="SMART" id="SM00382"/>
    </source>
</evidence>
<keyword evidence="3 4" id="KW-0175">Coiled coil</keyword>
<dbReference type="InterPro" id="IPR041626">
    <property type="entry name" value="Prot_ATP_ID_OB_N"/>
</dbReference>
<dbReference type="InterPro" id="IPR022482">
    <property type="entry name" value="Proteasome_ATPase"/>
</dbReference>
<dbReference type="Gene3D" id="3.40.50.300">
    <property type="entry name" value="P-loop containing nucleotide triphosphate hydrolases"/>
    <property type="match status" value="1"/>
</dbReference>
<dbReference type="EMBL" id="LXEY01000021">
    <property type="protein sequence ID" value="OAV59764.1"/>
    <property type="molecule type" value="Genomic_DNA"/>
</dbReference>
<dbReference type="GO" id="GO:0016887">
    <property type="term" value="F:ATP hydrolysis activity"/>
    <property type="evidence" value="ECO:0007669"/>
    <property type="project" value="UniProtKB-UniRule"/>
</dbReference>
<dbReference type="HAMAP" id="MF_02112">
    <property type="entry name" value="ARC_ATPase"/>
    <property type="match status" value="1"/>
</dbReference>
<dbReference type="Pfam" id="PF17758">
    <property type="entry name" value="Prot_ATP_ID_OB_N"/>
    <property type="match status" value="1"/>
</dbReference>
<evidence type="ECO:0000256" key="5">
    <source>
        <dbReference type="RuleBase" id="RU003651"/>
    </source>
</evidence>
<keyword evidence="9" id="KW-1185">Reference proteome</keyword>
<dbReference type="PANTHER" id="PTHR23077:SF144">
    <property type="entry name" value="PROTEASOME-ASSOCIATED ATPASE"/>
    <property type="match status" value="1"/>
</dbReference>
<dbReference type="GO" id="GO:0010498">
    <property type="term" value="P:proteasomal protein catabolic process"/>
    <property type="evidence" value="ECO:0007669"/>
    <property type="project" value="InterPro"/>
</dbReference>
<dbReference type="Gene3D" id="2.40.50.140">
    <property type="entry name" value="Nucleic acid-binding proteins"/>
    <property type="match status" value="2"/>
</dbReference>
<dbReference type="GO" id="GO:0019941">
    <property type="term" value="P:modification-dependent protein catabolic process"/>
    <property type="evidence" value="ECO:0007669"/>
    <property type="project" value="InterPro"/>
</dbReference>
<feature type="coiled-coil region" evidence="4">
    <location>
        <begin position="26"/>
        <end position="53"/>
    </location>
</feature>
<dbReference type="PROSITE" id="PS00674">
    <property type="entry name" value="AAA"/>
    <property type="match status" value="1"/>
</dbReference>
<keyword evidence="2 4" id="KW-0067">ATP-binding</keyword>
<dbReference type="InterPro" id="IPR050168">
    <property type="entry name" value="AAA_ATPase_domain"/>
</dbReference>
<evidence type="ECO:0000256" key="6">
    <source>
        <dbReference type="SAM" id="MobiDB-lite"/>
    </source>
</evidence>
<evidence type="ECO:0000313" key="8">
    <source>
        <dbReference type="EMBL" id="OAV59764.1"/>
    </source>
</evidence>
<evidence type="ECO:0000256" key="2">
    <source>
        <dbReference type="ARBA" id="ARBA00022840"/>
    </source>
</evidence>
<organism evidence="8 9">
    <name type="scientific">Enteractinococcus helveticum</name>
    <dbReference type="NCBI Taxonomy" id="1837282"/>
    <lineage>
        <taxon>Bacteria</taxon>
        <taxon>Bacillati</taxon>
        <taxon>Actinomycetota</taxon>
        <taxon>Actinomycetes</taxon>
        <taxon>Micrococcales</taxon>
        <taxon>Micrococcaceae</taxon>
    </lineage>
</organism>
<dbReference type="GO" id="GO:0000502">
    <property type="term" value="C:proteasome complex"/>
    <property type="evidence" value="ECO:0007669"/>
    <property type="project" value="UniProtKB-KW"/>
</dbReference>
<dbReference type="FunFam" id="3.40.50.300:FF:001025">
    <property type="entry name" value="ATPase family, AAA domain-containing 2B"/>
    <property type="match status" value="1"/>
</dbReference>
<sequence length="570" mass="63237">MADNTPIETPQEPVSAKVHGDLRHKYDSTRRRLATLVENNRQLRADLDAAARNNRRMVDILNLTREEITTLKDSIADNAQPPFSFGTVFEVHEGREHDPEVELPAVARPSADILYSGRKMRTHISPLLNATSVTAGSDVLLDEALSIVAVLGTNPTGETGRVKELLDDHRLVIVGRSDDEYVVRRAGELKDQRIRIGDAVLVDYRSGYATQVLDISDVQDVMLEEVPDATFDDIGGLGEQIEQIRDSVELPFQYPELYQEHHLQPPKGILLYGPPGTGKTLIAKAVAQSLAERVDGVDHSYFLNIKGPELLNKYVGETERHIRTIFSRAREKASDGYPVVIFFDEMESLFRTRGSGTSSDVETTIVPQLLAEIDGVESLQNVIVIGASNREDMIDPAILRPGRLDVKIRVDRPDAKGAREIFRIYLRTDVPIHPEEILAHGQVSLAIAHMIEESVEALYARNAVNEFVEVTYLDGSTEILYFADFVSGATIANIVDRAKRLAIKDYLSAAKTDHHASKGLRTAHLVQALREEKAQQLDLPDTSAPQQWLRLAGHRGAQAVSLRVLQNGQG</sequence>
<dbReference type="STRING" id="1837282.A6F49_13375"/>
<accession>A0A1B7LX77</accession>
<dbReference type="PANTHER" id="PTHR23077">
    <property type="entry name" value="AAA-FAMILY ATPASE"/>
    <property type="match status" value="1"/>
</dbReference>
<feature type="binding site" evidence="4">
    <location>
        <begin position="276"/>
        <end position="281"/>
    </location>
    <ligand>
        <name>ATP</name>
        <dbReference type="ChEBI" id="CHEBI:30616"/>
    </ligand>
</feature>
<dbReference type="NCBIfam" id="TIGR03689">
    <property type="entry name" value="pup_AAA"/>
    <property type="match status" value="1"/>
</dbReference>
<dbReference type="AlphaFoldDB" id="A0A1B7LX77"/>